<dbReference type="Proteomes" id="UP000229757">
    <property type="component" value="Chromosome"/>
</dbReference>
<keyword evidence="2" id="KW-1185">Reference proteome</keyword>
<accession>A0A2K8KMK9</accession>
<gene>
    <name evidence="1" type="ORF">REIFOR_00897</name>
</gene>
<dbReference type="AlphaFoldDB" id="A0A2K8KMK9"/>
<sequence length="74" mass="8313">MRQPTSIGLGRRYRVYMIDLNNSNLGGGLVKGLGGLDQLGGAGRLLQSDRAYSSCFGDNRGFQWIRNDRSWWFS</sequence>
<name>A0A2K8KMK9_9GAMM</name>
<dbReference type="KEGG" id="rfo:REIFOR_00897"/>
<protein>
    <submittedName>
        <fullName evidence="1">Uncharacterized protein</fullName>
    </submittedName>
</protein>
<reference evidence="1 2" key="1">
    <citation type="journal article" date="2017" name="Environ. Microbiol.">
        <title>Genomic and physiological analyses of 'Reinekea forsetii' reveal a versatile opportunistic lifestyle during spring algae blooms.</title>
        <authorList>
            <person name="Avci B."/>
            <person name="Hahnke R.L."/>
            <person name="Chafee M."/>
            <person name="Fischer T."/>
            <person name="Gruber-Vodicka H."/>
            <person name="Tegetmeyer H.E."/>
            <person name="Harder J."/>
            <person name="Fuchs B.M."/>
            <person name="Amann R.I."/>
            <person name="Teeling H."/>
        </authorList>
    </citation>
    <scope>NUCLEOTIDE SEQUENCE [LARGE SCALE GENOMIC DNA]</scope>
    <source>
        <strain evidence="1 2">Hel1_31_D35</strain>
    </source>
</reference>
<proteinExistence type="predicted"/>
<evidence type="ECO:0000313" key="2">
    <source>
        <dbReference type="Proteomes" id="UP000229757"/>
    </source>
</evidence>
<dbReference type="EMBL" id="CP011797">
    <property type="protein sequence ID" value="ATX76065.1"/>
    <property type="molecule type" value="Genomic_DNA"/>
</dbReference>
<organism evidence="1 2">
    <name type="scientific">Reinekea forsetii</name>
    <dbReference type="NCBI Taxonomy" id="1336806"/>
    <lineage>
        <taxon>Bacteria</taxon>
        <taxon>Pseudomonadati</taxon>
        <taxon>Pseudomonadota</taxon>
        <taxon>Gammaproteobacteria</taxon>
        <taxon>Oceanospirillales</taxon>
        <taxon>Saccharospirillaceae</taxon>
        <taxon>Reinekea</taxon>
    </lineage>
</organism>
<evidence type="ECO:0000313" key="1">
    <source>
        <dbReference type="EMBL" id="ATX76065.1"/>
    </source>
</evidence>